<evidence type="ECO:0000256" key="1">
    <source>
        <dbReference type="SAM" id="MobiDB-lite"/>
    </source>
</evidence>
<dbReference type="Proteomes" id="UP000002931">
    <property type="component" value="Unassembled WGS sequence"/>
</dbReference>
<sequence length="77" mass="8114">MSKPKQTKKAKVRAMLERADGTTLDAICKATGWQAHSARAALSGFRKAGHTVERSTPSDGKGGAARYRITASPAATE</sequence>
<dbReference type="STRING" id="314271.RB2654_02724"/>
<organism evidence="2 3">
    <name type="scientific">Maritimibacter alkaliphilus HTCC2654</name>
    <dbReference type="NCBI Taxonomy" id="314271"/>
    <lineage>
        <taxon>Bacteria</taxon>
        <taxon>Pseudomonadati</taxon>
        <taxon>Pseudomonadota</taxon>
        <taxon>Alphaproteobacteria</taxon>
        <taxon>Rhodobacterales</taxon>
        <taxon>Roseobacteraceae</taxon>
        <taxon>Maritimibacter</taxon>
    </lineage>
</organism>
<keyword evidence="3" id="KW-1185">Reference proteome</keyword>
<protein>
    <recommendedName>
        <fullName evidence="4">DUF3489 domain-containing protein</fullName>
    </recommendedName>
</protein>
<reference evidence="2 3" key="1">
    <citation type="journal article" date="2010" name="J. Bacteriol.">
        <title>Genome sequences of Pelagibaca bermudensis HTCC2601T and Maritimibacter alkaliphilus HTCC2654T, the type strains of two marine Roseobacter genera.</title>
        <authorList>
            <person name="Thrash J.C."/>
            <person name="Cho J.C."/>
            <person name="Ferriera S."/>
            <person name="Johnson J."/>
            <person name="Vergin K.L."/>
            <person name="Giovannoni S.J."/>
        </authorList>
    </citation>
    <scope>NUCLEOTIDE SEQUENCE [LARGE SCALE GENOMIC DNA]</scope>
    <source>
        <strain evidence="2 3">HTCC2654</strain>
    </source>
</reference>
<dbReference type="Pfam" id="PF11994">
    <property type="entry name" value="DUF3489"/>
    <property type="match status" value="1"/>
</dbReference>
<dbReference type="HOGENOM" id="CLU_188386_1_0_5"/>
<gene>
    <name evidence="2" type="ORF">RB2654_02724</name>
</gene>
<dbReference type="AlphaFoldDB" id="A3VDK3"/>
<accession>A3VDK3</accession>
<dbReference type="OrthoDB" id="7206991at2"/>
<evidence type="ECO:0000313" key="2">
    <source>
        <dbReference type="EMBL" id="EAQ13592.1"/>
    </source>
</evidence>
<evidence type="ECO:0008006" key="4">
    <source>
        <dbReference type="Google" id="ProtNLM"/>
    </source>
</evidence>
<feature type="region of interest" description="Disordered" evidence="1">
    <location>
        <begin position="46"/>
        <end position="77"/>
    </location>
</feature>
<dbReference type="InterPro" id="IPR021880">
    <property type="entry name" value="DUF3489"/>
</dbReference>
<evidence type="ECO:0000313" key="3">
    <source>
        <dbReference type="Proteomes" id="UP000002931"/>
    </source>
</evidence>
<comment type="caution">
    <text evidence="2">The sequence shown here is derived from an EMBL/GenBank/DDBJ whole genome shotgun (WGS) entry which is preliminary data.</text>
</comment>
<dbReference type="EMBL" id="AAMT01000004">
    <property type="protein sequence ID" value="EAQ13592.1"/>
    <property type="molecule type" value="Genomic_DNA"/>
</dbReference>
<name>A3VDK3_9RHOB</name>
<dbReference type="eggNOG" id="ENOG5033BTU">
    <property type="taxonomic scope" value="Bacteria"/>
</dbReference>
<proteinExistence type="predicted"/>
<dbReference type="RefSeq" id="WP_008328475.1">
    <property type="nucleotide sequence ID" value="NZ_CH902578.1"/>
</dbReference>